<gene>
    <name evidence="11" type="ORF">UFOPK3820_00513</name>
</gene>
<dbReference type="Gene3D" id="1.10.1380.10">
    <property type="entry name" value="Neutral endopeptidase , domain2"/>
    <property type="match status" value="1"/>
</dbReference>
<evidence type="ECO:0000259" key="10">
    <source>
        <dbReference type="Pfam" id="PF05649"/>
    </source>
</evidence>
<dbReference type="GO" id="GO:0016485">
    <property type="term" value="P:protein processing"/>
    <property type="evidence" value="ECO:0007669"/>
    <property type="project" value="TreeGrafter"/>
</dbReference>
<dbReference type="PRINTS" id="PR00786">
    <property type="entry name" value="NEPRILYSIN"/>
</dbReference>
<dbReference type="CDD" id="cd08662">
    <property type="entry name" value="M13"/>
    <property type="match status" value="1"/>
</dbReference>
<dbReference type="AlphaFoldDB" id="A0A6J5YXV7"/>
<dbReference type="PANTHER" id="PTHR11733">
    <property type="entry name" value="ZINC METALLOPROTEASE FAMILY M13 NEPRILYSIN-RELATED"/>
    <property type="match status" value="1"/>
</dbReference>
<accession>A0A6J5YXV7</accession>
<dbReference type="InterPro" id="IPR024079">
    <property type="entry name" value="MetalloPept_cat_dom_sf"/>
</dbReference>
<reference evidence="11" key="1">
    <citation type="submission" date="2020-05" db="EMBL/GenBank/DDBJ databases">
        <authorList>
            <person name="Chiriac C."/>
            <person name="Salcher M."/>
            <person name="Ghai R."/>
            <person name="Kavagutti S V."/>
        </authorList>
    </citation>
    <scope>NUCLEOTIDE SEQUENCE</scope>
</reference>
<evidence type="ECO:0000256" key="5">
    <source>
        <dbReference type="ARBA" id="ARBA00022801"/>
    </source>
</evidence>
<evidence type="ECO:0000256" key="4">
    <source>
        <dbReference type="ARBA" id="ARBA00022723"/>
    </source>
</evidence>
<dbReference type="GO" id="GO:0046872">
    <property type="term" value="F:metal ion binding"/>
    <property type="evidence" value="ECO:0007669"/>
    <property type="project" value="UniProtKB-KW"/>
</dbReference>
<organism evidence="11">
    <name type="scientific">freshwater metagenome</name>
    <dbReference type="NCBI Taxonomy" id="449393"/>
    <lineage>
        <taxon>unclassified sequences</taxon>
        <taxon>metagenomes</taxon>
        <taxon>ecological metagenomes</taxon>
    </lineage>
</organism>
<evidence type="ECO:0000256" key="3">
    <source>
        <dbReference type="ARBA" id="ARBA00022670"/>
    </source>
</evidence>
<dbReference type="InterPro" id="IPR008753">
    <property type="entry name" value="Peptidase_M13_N"/>
</dbReference>
<dbReference type="PROSITE" id="PS51885">
    <property type="entry name" value="NEPRILYSIN"/>
    <property type="match status" value="1"/>
</dbReference>
<dbReference type="SUPFAM" id="SSF55486">
    <property type="entry name" value="Metalloproteases ('zincins'), catalytic domain"/>
    <property type="match status" value="1"/>
</dbReference>
<name>A0A6J5YXV7_9ZZZZ</name>
<evidence type="ECO:0000256" key="2">
    <source>
        <dbReference type="ARBA" id="ARBA00007357"/>
    </source>
</evidence>
<feature type="compositionally biased region" description="Polar residues" evidence="8">
    <location>
        <begin position="1"/>
        <end position="12"/>
    </location>
</feature>
<dbReference type="GO" id="GO:0005886">
    <property type="term" value="C:plasma membrane"/>
    <property type="evidence" value="ECO:0007669"/>
    <property type="project" value="TreeGrafter"/>
</dbReference>
<evidence type="ECO:0000313" key="11">
    <source>
        <dbReference type="EMBL" id="CAB4335161.1"/>
    </source>
</evidence>
<evidence type="ECO:0000256" key="8">
    <source>
        <dbReference type="SAM" id="MobiDB-lite"/>
    </source>
</evidence>
<dbReference type="InterPro" id="IPR018497">
    <property type="entry name" value="Peptidase_M13_C"/>
</dbReference>
<keyword evidence="6" id="KW-0862">Zinc</keyword>
<evidence type="ECO:0000256" key="1">
    <source>
        <dbReference type="ARBA" id="ARBA00001947"/>
    </source>
</evidence>
<keyword evidence="5" id="KW-0378">Hydrolase</keyword>
<dbReference type="InterPro" id="IPR000718">
    <property type="entry name" value="Peptidase_M13"/>
</dbReference>
<feature type="domain" description="Peptidase M13 C-terminal" evidence="9">
    <location>
        <begin position="462"/>
        <end position="665"/>
    </location>
</feature>
<feature type="region of interest" description="Disordered" evidence="8">
    <location>
        <begin position="1"/>
        <end position="23"/>
    </location>
</feature>
<comment type="cofactor">
    <cofactor evidence="1">
        <name>Zn(2+)</name>
        <dbReference type="ChEBI" id="CHEBI:29105"/>
    </cofactor>
</comment>
<dbReference type="Gene3D" id="3.40.390.10">
    <property type="entry name" value="Collagenase (Catalytic Domain)"/>
    <property type="match status" value="1"/>
</dbReference>
<evidence type="ECO:0000259" key="9">
    <source>
        <dbReference type="Pfam" id="PF01431"/>
    </source>
</evidence>
<dbReference type="Pfam" id="PF05649">
    <property type="entry name" value="Peptidase_M13_N"/>
    <property type="match status" value="1"/>
</dbReference>
<dbReference type="InterPro" id="IPR042089">
    <property type="entry name" value="Peptidase_M13_dom_2"/>
</dbReference>
<sequence length="668" mass="75330">MENVELSTTLPQQEMDPMSSVKSGIDTAALDPKVRPQDDLFRHYNGKWITEYEMPADRSSDGIFRKLHDEAEARVRDIIENSQGAGEAQKIGDLYKSFMDTDAIKARGISPIVDDLAAIDQITNLHEFITVMARLEMRGIGGIFGAAIYPDAMDSNTNIVYMGQGGLSLPDESYYREEQFAEIRAAFLVHVEKMCALVGIADGADVAKRILALETEIATHHWDQVKDRDATLTYNKHSRAELETLAPQFLFDLWAEHAKVPAKALEYVVVCEPSYFESVSKMLANFNADRDSWIAWLKLNLVSASAAYLTDDIVQQNFEFYAKTLSGTPQIRDRWKRGVSVTQGALGEAIGKVYVEKYFPEKAKTEMKVLVDYLLEAYRMSIIDLPWMSEATKAKALEKLTKFTPKIGYPDKWRDYSTLQISADDLIGNLWRIAEFDHAYAIAKIGAPVDRDEWHMTPQTVNAYYNPLANEIVFPAAILQPPFFDLEADIAANYGGIGAVIGHEIGHGFDDQGSKYDGDGNMVDWWTDEDRTKFEALTKVLVDQFDGLYPESTPDIHVNGAFTLGENIGDLGGLSIAYKAYKLALKGAQSPVIDGLTGDQRFFLSYAHSWRNKNRPEEVRRRIAIDPHSPDEFRCNQIVRNVQEFYGAFGVTDKDQLWLAEQERVRIW</sequence>
<dbReference type="GO" id="GO:0004222">
    <property type="term" value="F:metalloendopeptidase activity"/>
    <property type="evidence" value="ECO:0007669"/>
    <property type="project" value="InterPro"/>
</dbReference>
<keyword evidence="3" id="KW-0645">Protease</keyword>
<dbReference type="EMBL" id="CAESAB010000013">
    <property type="protein sequence ID" value="CAB4335161.1"/>
    <property type="molecule type" value="Genomic_DNA"/>
</dbReference>
<keyword evidence="4" id="KW-0479">Metal-binding</keyword>
<comment type="similarity">
    <text evidence="2">Belongs to the peptidase M13 family.</text>
</comment>
<dbReference type="Pfam" id="PF01431">
    <property type="entry name" value="Peptidase_M13"/>
    <property type="match status" value="1"/>
</dbReference>
<evidence type="ECO:0000256" key="7">
    <source>
        <dbReference type="ARBA" id="ARBA00023049"/>
    </source>
</evidence>
<dbReference type="PANTHER" id="PTHR11733:SF167">
    <property type="entry name" value="FI17812P1-RELATED"/>
    <property type="match status" value="1"/>
</dbReference>
<protein>
    <submittedName>
        <fullName evidence="11">Unannotated protein</fullName>
    </submittedName>
</protein>
<evidence type="ECO:0000256" key="6">
    <source>
        <dbReference type="ARBA" id="ARBA00022833"/>
    </source>
</evidence>
<keyword evidence="7" id="KW-0482">Metalloprotease</keyword>
<proteinExistence type="inferred from homology"/>
<feature type="domain" description="Peptidase M13 N-terminal" evidence="10">
    <location>
        <begin position="36"/>
        <end position="410"/>
    </location>
</feature>